<evidence type="ECO:0000313" key="1">
    <source>
        <dbReference type="EMBL" id="SQD78377.1"/>
    </source>
</evidence>
<keyword evidence="2" id="KW-1185">Reference proteome</keyword>
<name>A0A330LMY8_9GAMM</name>
<dbReference type="AlphaFoldDB" id="A0A330LMY8"/>
<reference evidence="2" key="1">
    <citation type="submission" date="2018-05" db="EMBL/GenBank/DDBJ databases">
        <authorList>
            <person name="Cea G.-C."/>
            <person name="William W."/>
        </authorList>
    </citation>
    <scope>NUCLEOTIDE SEQUENCE [LARGE SCALE GENOMIC DNA]</scope>
    <source>
        <strain evidence="2">DB21MT 5</strain>
    </source>
</reference>
<sequence>MSESALFNVSLAASHWGIINYFTKIDFANSIKQFINIHYTGFYHLEREGT</sequence>
<dbReference type="Proteomes" id="UP000250163">
    <property type="component" value="Chromosome MORIYA"/>
</dbReference>
<dbReference type="EMBL" id="LS483250">
    <property type="protein sequence ID" value="SQD78377.1"/>
    <property type="molecule type" value="Genomic_DNA"/>
</dbReference>
<gene>
    <name evidence="1" type="ORF">MORIYA_1899</name>
</gene>
<organism evidence="1 2">
    <name type="scientific">Moritella yayanosii</name>
    <dbReference type="NCBI Taxonomy" id="69539"/>
    <lineage>
        <taxon>Bacteria</taxon>
        <taxon>Pseudomonadati</taxon>
        <taxon>Pseudomonadota</taxon>
        <taxon>Gammaproteobacteria</taxon>
        <taxon>Alteromonadales</taxon>
        <taxon>Moritellaceae</taxon>
        <taxon>Moritella</taxon>
    </lineage>
</organism>
<dbReference type="KEGG" id="mya:MORIYA_1899"/>
<protein>
    <submittedName>
        <fullName evidence="1">Uncharacterized protein</fullName>
    </submittedName>
</protein>
<evidence type="ECO:0000313" key="2">
    <source>
        <dbReference type="Proteomes" id="UP000250163"/>
    </source>
</evidence>
<proteinExistence type="predicted"/>
<accession>A0A330LMY8</accession>